<accession>A0A0F8YIV8</accession>
<organism evidence="1">
    <name type="scientific">marine sediment metagenome</name>
    <dbReference type="NCBI Taxonomy" id="412755"/>
    <lineage>
        <taxon>unclassified sequences</taxon>
        <taxon>metagenomes</taxon>
        <taxon>ecological metagenomes</taxon>
    </lineage>
</organism>
<gene>
    <name evidence="1" type="ORF">LCGC14_3088010</name>
</gene>
<feature type="non-terminal residue" evidence="1">
    <location>
        <position position="72"/>
    </location>
</feature>
<proteinExistence type="predicted"/>
<comment type="caution">
    <text evidence="1">The sequence shown here is derived from an EMBL/GenBank/DDBJ whole genome shotgun (WGS) entry which is preliminary data.</text>
</comment>
<name>A0A0F8YIV8_9ZZZZ</name>
<dbReference type="AlphaFoldDB" id="A0A0F8YIV8"/>
<protein>
    <submittedName>
        <fullName evidence="1">Uncharacterized protein</fullName>
    </submittedName>
</protein>
<dbReference type="EMBL" id="LAZR01066165">
    <property type="protein sequence ID" value="KKK54109.1"/>
    <property type="molecule type" value="Genomic_DNA"/>
</dbReference>
<sequence>MSKQEEIREGLAELEHEQWIEWSKNIVRVEKLSPERIARWKKLWIPYADLTEEQKDQDRIWVDKSLTMQASQ</sequence>
<evidence type="ECO:0000313" key="1">
    <source>
        <dbReference type="EMBL" id="KKK54109.1"/>
    </source>
</evidence>
<reference evidence="1" key="1">
    <citation type="journal article" date="2015" name="Nature">
        <title>Complex archaea that bridge the gap between prokaryotes and eukaryotes.</title>
        <authorList>
            <person name="Spang A."/>
            <person name="Saw J.H."/>
            <person name="Jorgensen S.L."/>
            <person name="Zaremba-Niedzwiedzka K."/>
            <person name="Martijn J."/>
            <person name="Lind A.E."/>
            <person name="van Eijk R."/>
            <person name="Schleper C."/>
            <person name="Guy L."/>
            <person name="Ettema T.J."/>
        </authorList>
    </citation>
    <scope>NUCLEOTIDE SEQUENCE</scope>
</reference>